<dbReference type="OrthoDB" id="9794076at2"/>
<evidence type="ECO:0000256" key="4">
    <source>
        <dbReference type="ARBA" id="ARBA00022989"/>
    </source>
</evidence>
<dbReference type="Proteomes" id="UP000295632">
    <property type="component" value="Unassembled WGS sequence"/>
</dbReference>
<protein>
    <submittedName>
        <fullName evidence="8">Sugar phosphate permease</fullName>
    </submittedName>
</protein>
<accession>A0A4R6U997</accession>
<dbReference type="RefSeq" id="WP_133579835.1">
    <property type="nucleotide sequence ID" value="NZ_SNYJ01000004.1"/>
</dbReference>
<dbReference type="PANTHER" id="PTHR23527">
    <property type="entry name" value="BLL3282 PROTEIN"/>
    <property type="match status" value="1"/>
</dbReference>
<dbReference type="InterPro" id="IPR052952">
    <property type="entry name" value="MFS-Transporter"/>
</dbReference>
<comment type="caution">
    <text evidence="8">The sequence shown here is derived from an EMBL/GenBank/DDBJ whole genome shotgun (WGS) entry which is preliminary data.</text>
</comment>
<comment type="subcellular location">
    <subcellularLocation>
        <location evidence="1">Cell membrane</location>
        <topology evidence="1">Multi-pass membrane protein</topology>
    </subcellularLocation>
</comment>
<keyword evidence="9" id="KW-1185">Reference proteome</keyword>
<evidence type="ECO:0000256" key="3">
    <source>
        <dbReference type="ARBA" id="ARBA00022692"/>
    </source>
</evidence>
<keyword evidence="4 6" id="KW-1133">Transmembrane helix</keyword>
<dbReference type="InterPro" id="IPR036259">
    <property type="entry name" value="MFS_trans_sf"/>
</dbReference>
<feature type="transmembrane region" description="Helical" evidence="6">
    <location>
        <begin position="12"/>
        <end position="30"/>
    </location>
</feature>
<proteinExistence type="predicted"/>
<dbReference type="InterPro" id="IPR011701">
    <property type="entry name" value="MFS"/>
</dbReference>
<sequence>MVSESKHFKWVILFVATLAQGCATFVTYGMGPLATVYQDSMELTQFQTGLIVSAVNVGPIFSMMFFGDLMDRYGEKWSIGMGAIFLGLSTLLASASQGFYSLLLILLFVGVWYGTAQPGGSSAIIKWFPHNNRGVAMGIRQMGIPLGGAFASMTIPAMFAIYGLNGALVLQAFVAIAGGVVFLLIYRDIGQKKETSNKKTSFMQKIKTIRQNKSLYPVFFVGCSMVSVQLVIVAHLMSFLNNGLNMSLARSGVFLSIALIGGLIGRVAISWISDYFGGNRVKPLQVTICLTSVILVLFAFLPDNPNAVALMCLCFILGFLGMGWFSLFIVLLSEAARPEAIALTVAFGLTLNQLFIVFSPALFGFTVDVLNSYKSPFLFLAAVILIGPIWLHYLDRKAGLMRVAKD</sequence>
<feature type="transmembrane region" description="Helical" evidence="6">
    <location>
        <begin position="142"/>
        <end position="162"/>
    </location>
</feature>
<feature type="transmembrane region" description="Helical" evidence="6">
    <location>
        <begin position="284"/>
        <end position="301"/>
    </location>
</feature>
<dbReference type="CDD" id="cd17475">
    <property type="entry name" value="MFS_MT3072_like"/>
    <property type="match status" value="1"/>
</dbReference>
<feature type="transmembrane region" description="Helical" evidence="6">
    <location>
        <begin position="215"/>
        <end position="240"/>
    </location>
</feature>
<evidence type="ECO:0000313" key="9">
    <source>
        <dbReference type="Proteomes" id="UP000295632"/>
    </source>
</evidence>
<dbReference type="PANTHER" id="PTHR23527:SF1">
    <property type="entry name" value="BLL3282 PROTEIN"/>
    <property type="match status" value="1"/>
</dbReference>
<reference evidence="8 9" key="1">
    <citation type="submission" date="2019-03" db="EMBL/GenBank/DDBJ databases">
        <title>Genomic Encyclopedia of Type Strains, Phase IV (KMG-IV): sequencing the most valuable type-strain genomes for metagenomic binning, comparative biology and taxonomic classification.</title>
        <authorList>
            <person name="Goeker M."/>
        </authorList>
    </citation>
    <scope>NUCLEOTIDE SEQUENCE [LARGE SCALE GENOMIC DNA]</scope>
    <source>
        <strain evidence="8 9">DSM 28697</strain>
    </source>
</reference>
<dbReference type="GO" id="GO:0005886">
    <property type="term" value="C:plasma membrane"/>
    <property type="evidence" value="ECO:0007669"/>
    <property type="project" value="UniProtKB-SubCell"/>
</dbReference>
<feature type="transmembrane region" description="Helical" evidence="6">
    <location>
        <begin position="99"/>
        <end position="116"/>
    </location>
</feature>
<feature type="domain" description="Major facilitator superfamily (MFS) profile" evidence="7">
    <location>
        <begin position="9"/>
        <end position="399"/>
    </location>
</feature>
<keyword evidence="5 6" id="KW-0472">Membrane</keyword>
<feature type="transmembrane region" description="Helical" evidence="6">
    <location>
        <begin position="307"/>
        <end position="333"/>
    </location>
</feature>
<feature type="transmembrane region" description="Helical" evidence="6">
    <location>
        <begin position="340"/>
        <end position="365"/>
    </location>
</feature>
<gene>
    <name evidence="8" type="ORF">EV213_104243</name>
</gene>
<feature type="transmembrane region" description="Helical" evidence="6">
    <location>
        <begin position="252"/>
        <end position="272"/>
    </location>
</feature>
<evidence type="ECO:0000256" key="6">
    <source>
        <dbReference type="SAM" id="Phobius"/>
    </source>
</evidence>
<dbReference type="PROSITE" id="PS50850">
    <property type="entry name" value="MFS"/>
    <property type="match status" value="1"/>
</dbReference>
<dbReference type="GO" id="GO:0022857">
    <property type="term" value="F:transmembrane transporter activity"/>
    <property type="evidence" value="ECO:0007669"/>
    <property type="project" value="InterPro"/>
</dbReference>
<dbReference type="EMBL" id="SNYJ01000004">
    <property type="protein sequence ID" value="TDQ41245.1"/>
    <property type="molecule type" value="Genomic_DNA"/>
</dbReference>
<dbReference type="InterPro" id="IPR020846">
    <property type="entry name" value="MFS_dom"/>
</dbReference>
<feature type="transmembrane region" description="Helical" evidence="6">
    <location>
        <begin position="377"/>
        <end position="394"/>
    </location>
</feature>
<evidence type="ECO:0000259" key="7">
    <source>
        <dbReference type="PROSITE" id="PS50850"/>
    </source>
</evidence>
<dbReference type="PROSITE" id="PS51257">
    <property type="entry name" value="PROKAR_LIPOPROTEIN"/>
    <property type="match status" value="1"/>
</dbReference>
<dbReference type="Pfam" id="PF07690">
    <property type="entry name" value="MFS_1"/>
    <property type="match status" value="1"/>
</dbReference>
<dbReference type="Gene3D" id="1.20.1250.20">
    <property type="entry name" value="MFS general substrate transporter like domains"/>
    <property type="match status" value="2"/>
</dbReference>
<evidence type="ECO:0000256" key="1">
    <source>
        <dbReference type="ARBA" id="ARBA00004651"/>
    </source>
</evidence>
<dbReference type="AlphaFoldDB" id="A0A4R6U997"/>
<dbReference type="SUPFAM" id="SSF103473">
    <property type="entry name" value="MFS general substrate transporter"/>
    <property type="match status" value="1"/>
</dbReference>
<evidence type="ECO:0000256" key="5">
    <source>
        <dbReference type="ARBA" id="ARBA00023136"/>
    </source>
</evidence>
<feature type="transmembrane region" description="Helical" evidence="6">
    <location>
        <begin position="50"/>
        <end position="70"/>
    </location>
</feature>
<feature type="transmembrane region" description="Helical" evidence="6">
    <location>
        <begin position="77"/>
        <end position="93"/>
    </location>
</feature>
<organism evidence="8 9">
    <name type="scientific">Aureibacillus halotolerans</name>
    <dbReference type="NCBI Taxonomy" id="1508390"/>
    <lineage>
        <taxon>Bacteria</taxon>
        <taxon>Bacillati</taxon>
        <taxon>Bacillota</taxon>
        <taxon>Bacilli</taxon>
        <taxon>Bacillales</taxon>
        <taxon>Bacillaceae</taxon>
        <taxon>Aureibacillus</taxon>
    </lineage>
</organism>
<keyword evidence="3 6" id="KW-0812">Transmembrane</keyword>
<keyword evidence="2" id="KW-0813">Transport</keyword>
<name>A0A4R6U997_9BACI</name>
<evidence type="ECO:0000256" key="2">
    <source>
        <dbReference type="ARBA" id="ARBA00022448"/>
    </source>
</evidence>
<evidence type="ECO:0000313" key="8">
    <source>
        <dbReference type="EMBL" id="TDQ41245.1"/>
    </source>
</evidence>
<feature type="transmembrane region" description="Helical" evidence="6">
    <location>
        <begin position="168"/>
        <end position="186"/>
    </location>
</feature>